<feature type="binding site" evidence="10">
    <location>
        <begin position="176"/>
        <end position="178"/>
    </location>
    <ligand>
        <name>substrate</name>
    </ligand>
</feature>
<dbReference type="GO" id="GO:0005737">
    <property type="term" value="C:cytoplasm"/>
    <property type="evidence" value="ECO:0007669"/>
    <property type="project" value="UniProtKB-ARBA"/>
</dbReference>
<organism evidence="15 16">
    <name type="scientific">Tenuifilum thalassicum</name>
    <dbReference type="NCBI Taxonomy" id="2590900"/>
    <lineage>
        <taxon>Bacteria</taxon>
        <taxon>Pseudomonadati</taxon>
        <taxon>Bacteroidota</taxon>
        <taxon>Bacteroidia</taxon>
        <taxon>Bacteroidales</taxon>
        <taxon>Tenuifilaceae</taxon>
        <taxon>Tenuifilum</taxon>
    </lineage>
</organism>
<dbReference type="InterPro" id="IPR026019">
    <property type="entry name" value="Ribul_P_3_epim"/>
</dbReference>
<evidence type="ECO:0000256" key="10">
    <source>
        <dbReference type="HAMAP-Rule" id="MF_02227"/>
    </source>
</evidence>
<accession>A0A7D4BKZ8</accession>
<comment type="similarity">
    <text evidence="6 10 11">Belongs to the ribulose-phosphate 3-epimerase family.</text>
</comment>
<evidence type="ECO:0000256" key="5">
    <source>
        <dbReference type="ARBA" id="ARBA00001954"/>
    </source>
</evidence>
<evidence type="ECO:0000256" key="1">
    <source>
        <dbReference type="ARBA" id="ARBA00001782"/>
    </source>
</evidence>
<gene>
    <name evidence="10" type="primary">rpe</name>
    <name evidence="15" type="ORF">FHG85_10060</name>
</gene>
<evidence type="ECO:0000256" key="8">
    <source>
        <dbReference type="ARBA" id="ARBA00022723"/>
    </source>
</evidence>
<dbReference type="Proteomes" id="UP000500961">
    <property type="component" value="Chromosome"/>
</dbReference>
<keyword evidence="9 10" id="KW-0413">Isomerase</keyword>
<dbReference type="PROSITE" id="PS01085">
    <property type="entry name" value="RIBUL_P_3_EPIMER_1"/>
    <property type="match status" value="1"/>
</dbReference>
<comment type="catalytic activity">
    <reaction evidence="1 10 11">
        <text>D-ribulose 5-phosphate = D-xylulose 5-phosphate</text>
        <dbReference type="Rhea" id="RHEA:13677"/>
        <dbReference type="ChEBI" id="CHEBI:57737"/>
        <dbReference type="ChEBI" id="CHEBI:58121"/>
        <dbReference type="EC" id="5.1.3.1"/>
    </reaction>
</comment>
<keyword evidence="10 11" id="KW-0119">Carbohydrate metabolism</keyword>
<dbReference type="InterPro" id="IPR011060">
    <property type="entry name" value="RibuloseP-bd_barrel"/>
</dbReference>
<dbReference type="GO" id="GO:0046872">
    <property type="term" value="F:metal ion binding"/>
    <property type="evidence" value="ECO:0007669"/>
    <property type="project" value="UniProtKB-UniRule"/>
</dbReference>
<dbReference type="FunFam" id="3.20.20.70:FF:000004">
    <property type="entry name" value="Ribulose-phosphate 3-epimerase"/>
    <property type="match status" value="1"/>
</dbReference>
<proteinExistence type="inferred from homology"/>
<feature type="binding site" evidence="10 14">
    <location>
        <begin position="198"/>
        <end position="199"/>
    </location>
    <ligand>
        <name>substrate</name>
    </ligand>
</feature>
<feature type="binding site" evidence="10 14">
    <location>
        <begin position="143"/>
        <end position="146"/>
    </location>
    <ligand>
        <name>substrate</name>
    </ligand>
</feature>
<evidence type="ECO:0000313" key="16">
    <source>
        <dbReference type="Proteomes" id="UP000500961"/>
    </source>
</evidence>
<dbReference type="CDD" id="cd00429">
    <property type="entry name" value="RPE"/>
    <property type="match status" value="1"/>
</dbReference>
<dbReference type="GO" id="GO:0019323">
    <property type="term" value="P:pentose catabolic process"/>
    <property type="evidence" value="ECO:0007669"/>
    <property type="project" value="UniProtKB-UniRule"/>
</dbReference>
<feature type="active site" description="Proton acceptor" evidence="10 12">
    <location>
        <position position="36"/>
    </location>
</feature>
<feature type="binding site" evidence="10 14">
    <location>
        <position position="9"/>
    </location>
    <ligand>
        <name>substrate</name>
    </ligand>
</feature>
<sequence length="217" mass="23820">MMTRLVAPSMLSADFANLSCDIEMVNKSQADWFHLDIMDGVFVPNISFGFPIVERVKSLATKPLDVHLMIVDPDRYLERFRDAGADWLTVHYEACPHLNRTLSQIKALGMKAGVSVNPHTPVENLIDILEYADMVLIMSVNPGFGGQSFISNSISRIERLRKLIDSKGLSTLIEVDGGVGPGNAKQLYEAGANVLVAGSAVFKTDNPFDAIERIKNA</sequence>
<feature type="binding site" evidence="10 13">
    <location>
        <position position="36"/>
    </location>
    <ligand>
        <name>a divalent metal cation</name>
        <dbReference type="ChEBI" id="CHEBI:60240"/>
    </ligand>
</feature>
<feature type="binding site" evidence="10 13">
    <location>
        <position position="34"/>
    </location>
    <ligand>
        <name>a divalent metal cation</name>
        <dbReference type="ChEBI" id="CHEBI:60240"/>
    </ligand>
</feature>
<dbReference type="EMBL" id="CP041345">
    <property type="protein sequence ID" value="QKG80599.1"/>
    <property type="molecule type" value="Genomic_DNA"/>
</dbReference>
<feature type="binding site" evidence="10 13">
    <location>
        <position position="176"/>
    </location>
    <ligand>
        <name>a divalent metal cation</name>
        <dbReference type="ChEBI" id="CHEBI:60240"/>
    </ligand>
</feature>
<evidence type="ECO:0000256" key="3">
    <source>
        <dbReference type="ARBA" id="ARBA00001941"/>
    </source>
</evidence>
<keyword evidence="16" id="KW-1185">Reference proteome</keyword>
<dbReference type="NCBIfam" id="NF004076">
    <property type="entry name" value="PRK05581.1-4"/>
    <property type="match status" value="1"/>
</dbReference>
<evidence type="ECO:0000256" key="2">
    <source>
        <dbReference type="ARBA" id="ARBA00001936"/>
    </source>
</evidence>
<dbReference type="PIRSF" id="PIRSF001461">
    <property type="entry name" value="RPE"/>
    <property type="match status" value="1"/>
</dbReference>
<feature type="active site" description="Proton donor" evidence="10 12">
    <location>
        <position position="176"/>
    </location>
</feature>
<feature type="binding site" evidence="10 13">
    <location>
        <position position="67"/>
    </location>
    <ligand>
        <name>a divalent metal cation</name>
        <dbReference type="ChEBI" id="CHEBI:60240"/>
    </ligand>
</feature>
<evidence type="ECO:0000256" key="12">
    <source>
        <dbReference type="PIRSR" id="PIRSR001461-1"/>
    </source>
</evidence>
<dbReference type="Gene3D" id="3.20.20.70">
    <property type="entry name" value="Aldolase class I"/>
    <property type="match status" value="1"/>
</dbReference>
<comment type="function">
    <text evidence="10">Catalyzes the reversible epimerization of D-ribulose 5-phosphate to D-xylulose 5-phosphate.</text>
</comment>
<dbReference type="GO" id="GO:0006098">
    <property type="term" value="P:pentose-phosphate shunt"/>
    <property type="evidence" value="ECO:0007669"/>
    <property type="project" value="UniProtKB-UniRule"/>
</dbReference>
<evidence type="ECO:0000256" key="7">
    <source>
        <dbReference type="ARBA" id="ARBA00013188"/>
    </source>
</evidence>
<comment type="cofactor">
    <cofactor evidence="3">
        <name>Co(2+)</name>
        <dbReference type="ChEBI" id="CHEBI:48828"/>
    </cofactor>
</comment>
<dbReference type="NCBIfam" id="TIGR01163">
    <property type="entry name" value="rpe"/>
    <property type="match status" value="1"/>
</dbReference>
<keyword evidence="13" id="KW-0170">Cobalt</keyword>
<reference evidence="15 16" key="1">
    <citation type="submission" date="2019-07" db="EMBL/GenBank/DDBJ databases">
        <title>Thalassofilum flectens gen. nov., sp. nov., a novel moderate thermophilic anaerobe from a shallow sea hot spring in Kunashir Island (Russia), representing a new family in the order Bacteroidales, and proposal of Thalassofilacea fam. nov.</title>
        <authorList>
            <person name="Kochetkova T.V."/>
            <person name="Podosokorskaya O.A."/>
            <person name="Novikov A."/>
            <person name="Elcheninov A.G."/>
            <person name="Toshchakov S.V."/>
            <person name="Kublanov I.V."/>
        </authorList>
    </citation>
    <scope>NUCLEOTIDE SEQUENCE [LARGE SCALE GENOMIC DNA]</scope>
    <source>
        <strain evidence="15 16">38-H</strain>
    </source>
</reference>
<evidence type="ECO:0000313" key="15">
    <source>
        <dbReference type="EMBL" id="QKG80599.1"/>
    </source>
</evidence>
<evidence type="ECO:0000256" key="13">
    <source>
        <dbReference type="PIRSR" id="PIRSR001461-2"/>
    </source>
</evidence>
<dbReference type="HAMAP" id="MF_02227">
    <property type="entry name" value="RPE"/>
    <property type="match status" value="1"/>
</dbReference>
<dbReference type="Pfam" id="PF00834">
    <property type="entry name" value="Ribul_P_3_epim"/>
    <property type="match status" value="1"/>
</dbReference>
<comment type="cofactor">
    <cofactor evidence="4">
        <name>Zn(2+)</name>
        <dbReference type="ChEBI" id="CHEBI:29105"/>
    </cofactor>
</comment>
<keyword evidence="13" id="KW-0464">Manganese</keyword>
<dbReference type="KEGG" id="ttz:FHG85_10060"/>
<comment type="cofactor">
    <cofactor evidence="2">
        <name>Mn(2+)</name>
        <dbReference type="ChEBI" id="CHEBI:29035"/>
    </cofactor>
</comment>
<feature type="binding site" evidence="10 14">
    <location>
        <position position="67"/>
    </location>
    <ligand>
        <name>substrate</name>
    </ligand>
</feature>
<dbReference type="EC" id="5.1.3.1" evidence="7 10"/>
<dbReference type="PROSITE" id="PS01086">
    <property type="entry name" value="RIBUL_P_3_EPIMER_2"/>
    <property type="match status" value="1"/>
</dbReference>
<name>A0A7D4BKZ8_9BACT</name>
<keyword evidence="8 10" id="KW-0479">Metal-binding</keyword>
<protein>
    <recommendedName>
        <fullName evidence="7 10">Ribulose-phosphate 3-epimerase</fullName>
        <ecNumber evidence="7 10">5.1.3.1</ecNumber>
    </recommendedName>
</protein>
<comment type="cofactor">
    <cofactor evidence="5">
        <name>Fe(2+)</name>
        <dbReference type="ChEBI" id="CHEBI:29033"/>
    </cofactor>
</comment>
<keyword evidence="13" id="KW-0862">Zinc</keyword>
<evidence type="ECO:0000256" key="6">
    <source>
        <dbReference type="ARBA" id="ARBA00009541"/>
    </source>
</evidence>
<dbReference type="AlphaFoldDB" id="A0A7D4BKZ8"/>
<dbReference type="SUPFAM" id="SSF51366">
    <property type="entry name" value="Ribulose-phoshate binding barrel"/>
    <property type="match status" value="1"/>
</dbReference>
<dbReference type="InterPro" id="IPR013785">
    <property type="entry name" value="Aldolase_TIM"/>
</dbReference>
<dbReference type="GO" id="GO:0004750">
    <property type="term" value="F:D-ribulose-phosphate 3-epimerase activity"/>
    <property type="evidence" value="ECO:0007669"/>
    <property type="project" value="UniProtKB-UniRule"/>
</dbReference>
<comment type="pathway">
    <text evidence="10">Carbohydrate degradation.</text>
</comment>
<evidence type="ECO:0000256" key="14">
    <source>
        <dbReference type="PIRSR" id="PIRSR001461-3"/>
    </source>
</evidence>
<evidence type="ECO:0000256" key="9">
    <source>
        <dbReference type="ARBA" id="ARBA00023235"/>
    </source>
</evidence>
<evidence type="ECO:0000256" key="4">
    <source>
        <dbReference type="ARBA" id="ARBA00001947"/>
    </source>
</evidence>
<dbReference type="InterPro" id="IPR000056">
    <property type="entry name" value="Ribul_P_3_epim-like"/>
</dbReference>
<feature type="binding site" evidence="14">
    <location>
        <position position="178"/>
    </location>
    <ligand>
        <name>substrate</name>
    </ligand>
</feature>
<dbReference type="PANTHER" id="PTHR11749">
    <property type="entry name" value="RIBULOSE-5-PHOSPHATE-3-EPIMERASE"/>
    <property type="match status" value="1"/>
</dbReference>
<evidence type="ECO:0000256" key="11">
    <source>
        <dbReference type="PIRNR" id="PIRNR001461"/>
    </source>
</evidence>
<comment type="cofactor">
    <cofactor evidence="10 13">
        <name>a divalent metal cation</name>
        <dbReference type="ChEBI" id="CHEBI:60240"/>
    </cofactor>
    <text evidence="10 13">Binds 1 divalent metal cation per subunit.</text>
</comment>